<dbReference type="OrthoDB" id="7363113at2"/>
<reference evidence="2 3" key="1">
    <citation type="submission" date="2019-04" db="EMBL/GenBank/DDBJ databases">
        <title>Shimia ponticola sp. nov., isolated from seawater.</title>
        <authorList>
            <person name="Kim Y.-O."/>
            <person name="Yoon J.-H."/>
        </authorList>
    </citation>
    <scope>NUCLEOTIDE SEQUENCE [LARGE SCALE GENOMIC DNA]</scope>
    <source>
        <strain evidence="2 3">MYP11</strain>
    </source>
</reference>
<dbReference type="Proteomes" id="UP000306602">
    <property type="component" value="Unassembled WGS sequence"/>
</dbReference>
<proteinExistence type="predicted"/>
<evidence type="ECO:0000313" key="2">
    <source>
        <dbReference type="EMBL" id="THH34278.1"/>
    </source>
</evidence>
<organism evidence="2 3">
    <name type="scientific">Aliishimia ponticola</name>
    <dbReference type="NCBI Taxonomy" id="2499833"/>
    <lineage>
        <taxon>Bacteria</taxon>
        <taxon>Pseudomonadati</taxon>
        <taxon>Pseudomonadota</taxon>
        <taxon>Alphaproteobacteria</taxon>
        <taxon>Rhodobacterales</taxon>
        <taxon>Paracoccaceae</taxon>
        <taxon>Aliishimia</taxon>
    </lineage>
</organism>
<accession>A0A4S4N8B7</accession>
<dbReference type="RefSeq" id="WP_136464660.1">
    <property type="nucleotide sequence ID" value="NZ_SRKY01000007.1"/>
</dbReference>
<name>A0A4S4N8B7_9RHOB</name>
<dbReference type="GO" id="GO:0003677">
    <property type="term" value="F:DNA binding"/>
    <property type="evidence" value="ECO:0007669"/>
    <property type="project" value="InterPro"/>
</dbReference>
<protein>
    <submittedName>
        <fullName evidence="2">Uncharacterized protein</fullName>
    </submittedName>
</protein>
<dbReference type="SUPFAM" id="SSF56349">
    <property type="entry name" value="DNA breaking-rejoining enzymes"/>
    <property type="match status" value="1"/>
</dbReference>
<gene>
    <name evidence="2" type="ORF">E4Z66_18950</name>
</gene>
<dbReference type="Gene3D" id="1.10.443.10">
    <property type="entry name" value="Intergrase catalytic core"/>
    <property type="match status" value="1"/>
</dbReference>
<comment type="caution">
    <text evidence="2">The sequence shown here is derived from an EMBL/GenBank/DDBJ whole genome shotgun (WGS) entry which is preliminary data.</text>
</comment>
<evidence type="ECO:0000256" key="1">
    <source>
        <dbReference type="ARBA" id="ARBA00023172"/>
    </source>
</evidence>
<keyword evidence="3" id="KW-1185">Reference proteome</keyword>
<evidence type="ECO:0000313" key="3">
    <source>
        <dbReference type="Proteomes" id="UP000306602"/>
    </source>
</evidence>
<dbReference type="EMBL" id="SRKY01000007">
    <property type="protein sequence ID" value="THH34278.1"/>
    <property type="molecule type" value="Genomic_DNA"/>
</dbReference>
<dbReference type="GO" id="GO:0015074">
    <property type="term" value="P:DNA integration"/>
    <property type="evidence" value="ECO:0007669"/>
    <property type="project" value="InterPro"/>
</dbReference>
<feature type="non-terminal residue" evidence="2">
    <location>
        <position position="575"/>
    </location>
</feature>
<dbReference type="GO" id="GO:0006310">
    <property type="term" value="P:DNA recombination"/>
    <property type="evidence" value="ECO:0007669"/>
    <property type="project" value="UniProtKB-KW"/>
</dbReference>
<keyword evidence="1" id="KW-0233">DNA recombination</keyword>
<dbReference type="AlphaFoldDB" id="A0A4S4N8B7"/>
<dbReference type="InterPro" id="IPR013762">
    <property type="entry name" value="Integrase-like_cat_sf"/>
</dbReference>
<dbReference type="InterPro" id="IPR011010">
    <property type="entry name" value="DNA_brk_join_enz"/>
</dbReference>
<sequence length="575" mass="64346">MISFSNAVAAAIQGKAKRIDTMQTVFDETQDPTERNRVARVAEFFDAPLSTFGGDLLAWFDANFPPVKKLGAAPLPGHERAFWSTHDTYQKWREVVRRRIRHTTGEIDAKAALRARTDGWTPLLALLNDLKKGPGPVHPASVGAIMAFSDTARAAGHDPADLTPEVVPAFLKGLPPMEREKAAKALRALARVKVIDEVADHLPTGYDPSYLIPADRTLVPQTVRAMIAELVNNARYDESTYDDVSQSSKENFGDEAAETYQSALIALARSAEDLGCVQLDTLNCLDRLFTCETRLPVLQLWTGKTETKPPFSLRTARDYTRIIVQIGKANGLDIEEWQGNLDNNAQLEEGRTAGKTMAPKVQEFCQNLIANPKNVQTFLRQHVLYQERAQNILSTDKQLTQRQKRKARRFGTCAAIAAVEIRGAGLRKGSVLAVQSHGVSPNLRLRNNGQKRWYELLVARKDMKGEYVQLPSIPIRDDKYEGFAVLDWYLKSIRPLFDYGNADFCKQKKCAMSPYLFVSEKSAAPLDGRLFYRWLTSCSHAIELRMTPHNYRHGFATLLLARSWSNRGRAAAFLG</sequence>